<dbReference type="RefSeq" id="XP_064655583.1">
    <property type="nucleotide sequence ID" value="XM_064806257.1"/>
</dbReference>
<evidence type="ECO:0008006" key="3">
    <source>
        <dbReference type="Google" id="ProtNLM"/>
    </source>
</evidence>
<reference evidence="1 2" key="1">
    <citation type="submission" date="2023-08" db="EMBL/GenBank/DDBJ databases">
        <title>Black Yeasts Isolated from many extreme environments.</title>
        <authorList>
            <person name="Coleine C."/>
            <person name="Stajich J.E."/>
            <person name="Selbmann L."/>
        </authorList>
    </citation>
    <scope>NUCLEOTIDE SEQUENCE [LARGE SCALE GENOMIC DNA]</scope>
    <source>
        <strain evidence="1 2">CCFEE 5935</strain>
    </source>
</reference>
<dbReference type="GeneID" id="89930360"/>
<proteinExistence type="predicted"/>
<accession>A0AAV9P290</accession>
<evidence type="ECO:0000313" key="2">
    <source>
        <dbReference type="Proteomes" id="UP001337655"/>
    </source>
</evidence>
<dbReference type="AlphaFoldDB" id="A0AAV9P290"/>
<dbReference type="PANTHER" id="PTHR38703">
    <property type="entry name" value="CHROMOSOME 8, WHOLE GENOME SHOTGUN SEQUENCE"/>
    <property type="match status" value="1"/>
</dbReference>
<organism evidence="1 2">
    <name type="scientific">Saxophila tyrrhenica</name>
    <dbReference type="NCBI Taxonomy" id="1690608"/>
    <lineage>
        <taxon>Eukaryota</taxon>
        <taxon>Fungi</taxon>
        <taxon>Dikarya</taxon>
        <taxon>Ascomycota</taxon>
        <taxon>Pezizomycotina</taxon>
        <taxon>Dothideomycetes</taxon>
        <taxon>Dothideomycetidae</taxon>
        <taxon>Mycosphaerellales</taxon>
        <taxon>Extremaceae</taxon>
        <taxon>Saxophila</taxon>
    </lineage>
</organism>
<comment type="caution">
    <text evidence="1">The sequence shown here is derived from an EMBL/GenBank/DDBJ whole genome shotgun (WGS) entry which is preliminary data.</text>
</comment>
<dbReference type="Proteomes" id="UP001337655">
    <property type="component" value="Unassembled WGS sequence"/>
</dbReference>
<keyword evidence="2" id="KW-1185">Reference proteome</keyword>
<gene>
    <name evidence="1" type="ORF">LTR77_009028</name>
</gene>
<protein>
    <recommendedName>
        <fullName evidence="3">Allergen</fullName>
    </recommendedName>
</protein>
<dbReference type="PANTHER" id="PTHR38703:SF1">
    <property type="entry name" value="ALLERGEN"/>
    <property type="match status" value="1"/>
</dbReference>
<evidence type="ECO:0000313" key="1">
    <source>
        <dbReference type="EMBL" id="KAK5165499.1"/>
    </source>
</evidence>
<name>A0AAV9P290_9PEZI</name>
<dbReference type="EMBL" id="JAVRRT010000016">
    <property type="protein sequence ID" value="KAK5165499.1"/>
    <property type="molecule type" value="Genomic_DNA"/>
</dbReference>
<sequence length="171" mass="19960">MVSHESQTAMENASKAVKEFMIKNGHRDTSIYEYVRPAVYHETRTRTERAEVITVLDQERHQSHFHTSIQPVTDEETLEPQHHERIHPVEKHVFEHDDREEVKHRLDAEQAKFFDNVEIVEGEKTREVQQSLEGSHLHHHVREIIQPIVTKRKSLALFSETGAIFDTDGGL</sequence>